<feature type="region of interest" description="Disordered" evidence="1">
    <location>
        <begin position="348"/>
        <end position="367"/>
    </location>
</feature>
<gene>
    <name evidence="2" type="ORF">PCOR1329_LOCUS67999</name>
</gene>
<comment type="caution">
    <text evidence="2">The sequence shown here is derived from an EMBL/GenBank/DDBJ whole genome shotgun (WGS) entry which is preliminary data.</text>
</comment>
<feature type="compositionally biased region" description="Low complexity" evidence="1">
    <location>
        <begin position="647"/>
        <end position="662"/>
    </location>
</feature>
<evidence type="ECO:0000313" key="3">
    <source>
        <dbReference type="Proteomes" id="UP001189429"/>
    </source>
</evidence>
<accession>A0ABN9WJL2</accession>
<organism evidence="2 3">
    <name type="scientific">Prorocentrum cordatum</name>
    <dbReference type="NCBI Taxonomy" id="2364126"/>
    <lineage>
        <taxon>Eukaryota</taxon>
        <taxon>Sar</taxon>
        <taxon>Alveolata</taxon>
        <taxon>Dinophyceae</taxon>
        <taxon>Prorocentrales</taxon>
        <taxon>Prorocentraceae</taxon>
        <taxon>Prorocentrum</taxon>
    </lineage>
</organism>
<sequence>MPVSRGDALNYCEVVGVELRGAELVVAASVVGVLQPASWARVTTLGQAGLQLPGRAAAGEPAGGAPGTDEDETALRLAFDCPAELQRAEDVLFCYAPGYSTVSILDSILGSLLDDLLSDCGSPGTAPAAPEPTAPARAVQEACQAVAWAIARASSRGPAARPALEPAADSARDSEGSSKREDGFTQRRSSSGSGLLRPQHQPSGAALARAEALCAAVEGGHGKLAAALDTRARCLRALRGCWPAGDAAALAAQLGPDDGVHALSAMRFVLAVLELAWPSVSKGLRDVATPRAELDACQGVVARLSALFAVVKSLTRSVRVSRANGPLPSVCKQLRSALESALAAEGRVPGRAPPAAQPKAVPAGGTRLRCGQRDPAARLPAARSAAAAARERPAAETELWLHGSGAAAGGERGGGRANMAAEAALGSAAPKAFFCLLIANLQCWAAWLAVPLEEQLTELRAVAKVGGGKGGLAVPLAAGAVPQLSLQDATQLAELSRKAGDLASAEKYGQLARKLHDEAHPAQKRQQDLDNQYRYIELLRQKLQEADDTYKATSTSSSCRALSDMVDPSFDLGKIIELDGPVADASLESEMAPEDLKEIEDRRGQLGEAVQKLAEELLGPLAGQARPEKGPHKAHMQRLAARRRRAGAPQHGAAAAAEVSAAGGKGALE</sequence>
<feature type="region of interest" description="Disordered" evidence="1">
    <location>
        <begin position="621"/>
        <end position="669"/>
    </location>
</feature>
<feature type="compositionally biased region" description="Basic residues" evidence="1">
    <location>
        <begin position="632"/>
        <end position="646"/>
    </location>
</feature>
<keyword evidence="3" id="KW-1185">Reference proteome</keyword>
<feature type="compositionally biased region" description="Basic and acidic residues" evidence="1">
    <location>
        <begin position="170"/>
        <end position="185"/>
    </location>
</feature>
<name>A0ABN9WJL2_9DINO</name>
<dbReference type="Proteomes" id="UP001189429">
    <property type="component" value="Unassembled WGS sequence"/>
</dbReference>
<evidence type="ECO:0000256" key="1">
    <source>
        <dbReference type="SAM" id="MobiDB-lite"/>
    </source>
</evidence>
<protein>
    <submittedName>
        <fullName evidence="2">Uncharacterized protein</fullName>
    </submittedName>
</protein>
<proteinExistence type="predicted"/>
<evidence type="ECO:0000313" key="2">
    <source>
        <dbReference type="EMBL" id="CAK0886716.1"/>
    </source>
</evidence>
<feature type="region of interest" description="Disordered" evidence="1">
    <location>
        <begin position="157"/>
        <end position="201"/>
    </location>
</feature>
<dbReference type="EMBL" id="CAUYUJ010018838">
    <property type="protein sequence ID" value="CAK0886716.1"/>
    <property type="molecule type" value="Genomic_DNA"/>
</dbReference>
<reference evidence="2" key="1">
    <citation type="submission" date="2023-10" db="EMBL/GenBank/DDBJ databases">
        <authorList>
            <person name="Chen Y."/>
            <person name="Shah S."/>
            <person name="Dougan E. K."/>
            <person name="Thang M."/>
            <person name="Chan C."/>
        </authorList>
    </citation>
    <scope>NUCLEOTIDE SEQUENCE [LARGE SCALE GENOMIC DNA]</scope>
</reference>
<feature type="compositionally biased region" description="Low complexity" evidence="1">
    <location>
        <begin position="187"/>
        <end position="197"/>
    </location>
</feature>